<dbReference type="GO" id="GO:0005777">
    <property type="term" value="C:peroxisome"/>
    <property type="evidence" value="ECO:0007669"/>
    <property type="project" value="TreeGrafter"/>
</dbReference>
<protein>
    <recommendedName>
        <fullName evidence="1">Fatty acyl-CoA reductase C-terminal domain-containing protein</fullName>
    </recommendedName>
</protein>
<dbReference type="CDD" id="cd09071">
    <property type="entry name" value="FAR_C"/>
    <property type="match status" value="1"/>
</dbReference>
<accession>A0A653DUJ8</accession>
<evidence type="ECO:0000313" key="3">
    <source>
        <dbReference type="Proteomes" id="UP000410492"/>
    </source>
</evidence>
<dbReference type="AlphaFoldDB" id="A0A653DUJ8"/>
<organism evidence="2 3">
    <name type="scientific">Callosobruchus maculatus</name>
    <name type="common">Southern cowpea weevil</name>
    <name type="synonym">Pulse bruchid</name>
    <dbReference type="NCBI Taxonomy" id="64391"/>
    <lineage>
        <taxon>Eukaryota</taxon>
        <taxon>Metazoa</taxon>
        <taxon>Ecdysozoa</taxon>
        <taxon>Arthropoda</taxon>
        <taxon>Hexapoda</taxon>
        <taxon>Insecta</taxon>
        <taxon>Pterygota</taxon>
        <taxon>Neoptera</taxon>
        <taxon>Endopterygota</taxon>
        <taxon>Coleoptera</taxon>
        <taxon>Polyphaga</taxon>
        <taxon>Cucujiformia</taxon>
        <taxon>Chrysomeloidea</taxon>
        <taxon>Chrysomelidae</taxon>
        <taxon>Bruchinae</taxon>
        <taxon>Bruchini</taxon>
        <taxon>Callosobruchus</taxon>
    </lineage>
</organism>
<dbReference type="PANTHER" id="PTHR11011">
    <property type="entry name" value="MALE STERILITY PROTEIN 2-RELATED"/>
    <property type="match status" value="1"/>
</dbReference>
<dbReference type="GO" id="GO:0080019">
    <property type="term" value="F:alcohol-forming very long-chain fatty acyl-CoA reductase activity"/>
    <property type="evidence" value="ECO:0007669"/>
    <property type="project" value="InterPro"/>
</dbReference>
<feature type="domain" description="Fatty acyl-CoA reductase C-terminal" evidence="1">
    <location>
        <begin position="42"/>
        <end position="133"/>
    </location>
</feature>
<proteinExistence type="predicted"/>
<dbReference type="PANTHER" id="PTHR11011:SF60">
    <property type="entry name" value="FATTY ACYL-COA REDUCTASE-RELATED"/>
    <property type="match status" value="1"/>
</dbReference>
<evidence type="ECO:0000313" key="2">
    <source>
        <dbReference type="EMBL" id="VEN63420.1"/>
    </source>
</evidence>
<dbReference type="InterPro" id="IPR033640">
    <property type="entry name" value="FAR_C"/>
</dbReference>
<dbReference type="Proteomes" id="UP000410492">
    <property type="component" value="Unassembled WGS sequence"/>
</dbReference>
<evidence type="ECO:0000259" key="1">
    <source>
        <dbReference type="Pfam" id="PF03015"/>
    </source>
</evidence>
<dbReference type="InterPro" id="IPR026055">
    <property type="entry name" value="FAR"/>
</dbReference>
<dbReference type="GO" id="GO:0035336">
    <property type="term" value="P:long-chain fatty-acyl-CoA metabolic process"/>
    <property type="evidence" value="ECO:0007669"/>
    <property type="project" value="TreeGrafter"/>
</dbReference>
<sequence length="166" mass="19624">MGINEKKLDEALVEYPTVKLVWHPFLVQCKCFYHMRLVTFLLHTIPAYLADAFLMCTGKERTVVKMYTKIQNVIEKLEYFSAKLFLFKSENIGRMLDNMSPRDRDIFFCDINAISWDDFFITFVKGIRVYLFQDPLDTLKEGLAKARSNTSVNLRQRRPPTHMRKK</sequence>
<dbReference type="EMBL" id="CAACVG010014607">
    <property type="protein sequence ID" value="VEN63420.1"/>
    <property type="molecule type" value="Genomic_DNA"/>
</dbReference>
<dbReference type="OrthoDB" id="6729686at2759"/>
<gene>
    <name evidence="2" type="ORF">CALMAC_LOCUS20241</name>
</gene>
<keyword evidence="3" id="KW-1185">Reference proteome</keyword>
<dbReference type="Pfam" id="PF03015">
    <property type="entry name" value="Sterile"/>
    <property type="match status" value="1"/>
</dbReference>
<reference evidence="2 3" key="1">
    <citation type="submission" date="2019-01" db="EMBL/GenBank/DDBJ databases">
        <authorList>
            <person name="Sayadi A."/>
        </authorList>
    </citation>
    <scope>NUCLEOTIDE SEQUENCE [LARGE SCALE GENOMIC DNA]</scope>
</reference>
<name>A0A653DUJ8_CALMS</name>